<comment type="subcellular location">
    <subcellularLocation>
        <location evidence="1">Membrane</location>
        <topology evidence="1">Lipid-anchor</topology>
    </subcellularLocation>
</comment>
<evidence type="ECO:0000256" key="6">
    <source>
        <dbReference type="SAM" id="MobiDB-lite"/>
    </source>
</evidence>
<evidence type="ECO:0000256" key="3">
    <source>
        <dbReference type="ARBA" id="ARBA00023139"/>
    </source>
</evidence>
<dbReference type="InterPro" id="IPR001623">
    <property type="entry name" value="DnaJ_domain"/>
</dbReference>
<dbReference type="PROSITE" id="PS50076">
    <property type="entry name" value="DNAJ_2"/>
    <property type="match status" value="1"/>
</dbReference>
<dbReference type="RefSeq" id="XP_017773100.1">
    <property type="nucleotide sequence ID" value="XM_017917611.1"/>
</dbReference>
<protein>
    <submittedName>
        <fullName evidence="9">DnaJ homolog subfamily C member 5-like</fullName>
    </submittedName>
</protein>
<proteinExistence type="predicted"/>
<reference evidence="9" key="1">
    <citation type="submission" date="2025-08" db="UniProtKB">
        <authorList>
            <consortium name="RefSeq"/>
        </authorList>
    </citation>
    <scope>IDENTIFICATION</scope>
    <source>
        <tissue evidence="9">Whole Larva</tissue>
    </source>
</reference>
<name>A0ABM1MEV0_NICVS</name>
<keyword evidence="2" id="KW-0472">Membrane</keyword>
<dbReference type="PANTHER" id="PTHR44027">
    <property type="entry name" value="DNAJ HOMOLOG SUBFAMILY C MEMBER 5 HOMOLOG"/>
    <property type="match status" value="1"/>
</dbReference>
<evidence type="ECO:0000259" key="7">
    <source>
        <dbReference type="PROSITE" id="PS50076"/>
    </source>
</evidence>
<dbReference type="InterPro" id="IPR018253">
    <property type="entry name" value="DnaJ_domain_CS"/>
</dbReference>
<sequence>MENLNKRKLSAKGESLYAQLTLPKTATAEEIRKNYRRLVIKYHPDKNPDPAAVEKFREITYAYSVLNDEHKRAIYDEYGSIGLAIGKSFGDESVCIKLPWWLKIIILTSCLATCFCCCCCCCCCCCKYKLKDPEEDEEFKTFQENALVEYAPKPGDYEIENEDEDGPSTSDPNCKITSNPFFATEGQQETTFV</sequence>
<dbReference type="GeneID" id="108560165"/>
<feature type="compositionally biased region" description="Polar residues" evidence="6">
    <location>
        <begin position="167"/>
        <end position="180"/>
    </location>
</feature>
<accession>A0ABM1MEV0</accession>
<evidence type="ECO:0000256" key="5">
    <source>
        <dbReference type="ARBA" id="ARBA00023288"/>
    </source>
</evidence>
<dbReference type="InterPro" id="IPR036869">
    <property type="entry name" value="J_dom_sf"/>
</dbReference>
<dbReference type="PROSITE" id="PS00636">
    <property type="entry name" value="DNAJ_1"/>
    <property type="match status" value="1"/>
</dbReference>
<dbReference type="PRINTS" id="PR00625">
    <property type="entry name" value="JDOMAIN"/>
</dbReference>
<feature type="domain" description="J" evidence="7">
    <location>
        <begin position="15"/>
        <end position="79"/>
    </location>
</feature>
<feature type="compositionally biased region" description="Acidic residues" evidence="6">
    <location>
        <begin position="157"/>
        <end position="166"/>
    </location>
</feature>
<dbReference type="SMART" id="SM00271">
    <property type="entry name" value="DnaJ"/>
    <property type="match status" value="1"/>
</dbReference>
<evidence type="ECO:0000313" key="9">
    <source>
        <dbReference type="RefSeq" id="XP_017773100.1"/>
    </source>
</evidence>
<gene>
    <name evidence="9" type="primary">LOC108560165</name>
</gene>
<dbReference type="Pfam" id="PF00226">
    <property type="entry name" value="DnaJ"/>
    <property type="match status" value="1"/>
</dbReference>
<dbReference type="InterPro" id="IPR051434">
    <property type="entry name" value="DnaJ_C_subfamily_member5"/>
</dbReference>
<organism evidence="8 9">
    <name type="scientific">Nicrophorus vespilloides</name>
    <name type="common">Boreal carrion beetle</name>
    <dbReference type="NCBI Taxonomy" id="110193"/>
    <lineage>
        <taxon>Eukaryota</taxon>
        <taxon>Metazoa</taxon>
        <taxon>Ecdysozoa</taxon>
        <taxon>Arthropoda</taxon>
        <taxon>Hexapoda</taxon>
        <taxon>Insecta</taxon>
        <taxon>Pterygota</taxon>
        <taxon>Neoptera</taxon>
        <taxon>Endopterygota</taxon>
        <taxon>Coleoptera</taxon>
        <taxon>Polyphaga</taxon>
        <taxon>Staphyliniformia</taxon>
        <taxon>Silphidae</taxon>
        <taxon>Nicrophorinae</taxon>
        <taxon>Nicrophorus</taxon>
    </lineage>
</organism>
<evidence type="ECO:0000256" key="1">
    <source>
        <dbReference type="ARBA" id="ARBA00004635"/>
    </source>
</evidence>
<keyword evidence="5" id="KW-0449">Lipoprotein</keyword>
<dbReference type="PANTHER" id="PTHR44027:SF2">
    <property type="entry name" value="DNAJ HOMOLOG SUBFAMILY C MEMBER 5G"/>
    <property type="match status" value="1"/>
</dbReference>
<dbReference type="Gene3D" id="1.10.287.110">
    <property type="entry name" value="DnaJ domain"/>
    <property type="match status" value="1"/>
</dbReference>
<dbReference type="Proteomes" id="UP000695000">
    <property type="component" value="Unplaced"/>
</dbReference>
<feature type="region of interest" description="Disordered" evidence="6">
    <location>
        <begin position="154"/>
        <end position="180"/>
    </location>
</feature>
<evidence type="ECO:0000256" key="4">
    <source>
        <dbReference type="ARBA" id="ARBA00023186"/>
    </source>
</evidence>
<dbReference type="SUPFAM" id="SSF46565">
    <property type="entry name" value="Chaperone J-domain"/>
    <property type="match status" value="1"/>
</dbReference>
<keyword evidence="4" id="KW-0143">Chaperone</keyword>
<dbReference type="CDD" id="cd06257">
    <property type="entry name" value="DnaJ"/>
    <property type="match status" value="1"/>
</dbReference>
<evidence type="ECO:0000313" key="8">
    <source>
        <dbReference type="Proteomes" id="UP000695000"/>
    </source>
</evidence>
<keyword evidence="8" id="KW-1185">Reference proteome</keyword>
<evidence type="ECO:0000256" key="2">
    <source>
        <dbReference type="ARBA" id="ARBA00023136"/>
    </source>
</evidence>
<keyword evidence="3" id="KW-0564">Palmitate</keyword>